<keyword evidence="5" id="KW-0967">Endosome</keyword>
<evidence type="ECO:0000256" key="5">
    <source>
        <dbReference type="ARBA" id="ARBA00022753"/>
    </source>
</evidence>
<sequence>MTSYWGETITREANLITTGRTKYQEDIRDLRTDNPRFSNMTGIFRQLEKLNTPLAGKWRAAALSISFCSIIVNISLGVIYFVLSYLAWSPAAFGFALEVILDCASSVLVVWRFIGAAGHLYSYEKERKACLGIAVCFILSALGILGKAIHTLVIDKEPKKNESLLILTAASFVALFIMAHIKYLVAYKTDSMTLRTDAFNTTAGGIMAFAMLLASLLYEKSSAIWFLDATVAICIALVFLAYGTRMIIELSKNKGTPIPNE</sequence>
<dbReference type="Proteomes" id="UP000515163">
    <property type="component" value="Unplaced"/>
</dbReference>
<feature type="transmembrane region" description="Helical" evidence="11">
    <location>
        <begin position="129"/>
        <end position="152"/>
    </location>
</feature>
<evidence type="ECO:0000256" key="11">
    <source>
        <dbReference type="SAM" id="Phobius"/>
    </source>
</evidence>
<dbReference type="AlphaFoldDB" id="A0A6P8H5F3"/>
<keyword evidence="8" id="KW-0770">Synapse</keyword>
<dbReference type="PANTHER" id="PTHR31937:SF2">
    <property type="entry name" value="TRANSMEMBRANE PROTEIN 163"/>
    <property type="match status" value="1"/>
</dbReference>
<keyword evidence="12" id="KW-1185">Reference proteome</keyword>
<comment type="similarity">
    <text evidence="3">Belongs to the TMEM163 family.</text>
</comment>
<keyword evidence="10" id="KW-0968">Cytoplasmic vesicle</keyword>
<evidence type="ECO:0000256" key="3">
    <source>
        <dbReference type="ARBA" id="ARBA00008731"/>
    </source>
</evidence>
<dbReference type="GO" id="GO:0030672">
    <property type="term" value="C:synaptic vesicle membrane"/>
    <property type="evidence" value="ECO:0007669"/>
    <property type="project" value="UniProtKB-SubCell"/>
</dbReference>
<evidence type="ECO:0000256" key="7">
    <source>
        <dbReference type="ARBA" id="ARBA00022989"/>
    </source>
</evidence>
<evidence type="ECO:0000256" key="10">
    <source>
        <dbReference type="ARBA" id="ARBA00023329"/>
    </source>
</evidence>
<dbReference type="Gene3D" id="1.20.1510.10">
    <property type="entry name" value="Cation efflux protein transmembrane domain"/>
    <property type="match status" value="1"/>
</dbReference>
<evidence type="ECO:0000256" key="8">
    <source>
        <dbReference type="ARBA" id="ARBA00023018"/>
    </source>
</evidence>
<name>A0A6P8H5F3_ACTTE</name>
<dbReference type="GeneID" id="116288095"/>
<dbReference type="KEGG" id="aten:116288095"/>
<keyword evidence="4 11" id="KW-0812">Transmembrane</keyword>
<protein>
    <submittedName>
        <fullName evidence="13">Transmembrane protein 163-like</fullName>
    </submittedName>
</protein>
<organism evidence="12 13">
    <name type="scientific">Actinia tenebrosa</name>
    <name type="common">Australian red waratah sea anemone</name>
    <dbReference type="NCBI Taxonomy" id="6105"/>
    <lineage>
        <taxon>Eukaryota</taxon>
        <taxon>Metazoa</taxon>
        <taxon>Cnidaria</taxon>
        <taxon>Anthozoa</taxon>
        <taxon>Hexacorallia</taxon>
        <taxon>Actiniaria</taxon>
        <taxon>Actiniidae</taxon>
        <taxon>Actinia</taxon>
    </lineage>
</organism>
<evidence type="ECO:0000256" key="6">
    <source>
        <dbReference type="ARBA" id="ARBA00022833"/>
    </source>
</evidence>
<evidence type="ECO:0000256" key="4">
    <source>
        <dbReference type="ARBA" id="ARBA00022692"/>
    </source>
</evidence>
<dbReference type="FunCoup" id="A0A6P8H5F3">
    <property type="interactions" value="17"/>
</dbReference>
<feature type="transmembrane region" description="Helical" evidence="11">
    <location>
        <begin position="164"/>
        <end position="186"/>
    </location>
</feature>
<comment type="subcellular location">
    <subcellularLocation>
        <location evidence="2">Cytoplasmic vesicle</location>
        <location evidence="2">Secretory vesicle</location>
        <location evidence="2">Synaptic vesicle membrane</location>
        <topology evidence="2">Multi-pass membrane protein</topology>
    </subcellularLocation>
    <subcellularLocation>
        <location evidence="1">Early endosome membrane</location>
    </subcellularLocation>
</comment>
<feature type="transmembrane region" description="Helical" evidence="11">
    <location>
        <begin position="95"/>
        <end position="117"/>
    </location>
</feature>
<dbReference type="SUPFAM" id="SSF161111">
    <property type="entry name" value="Cation efflux protein transmembrane domain-like"/>
    <property type="match status" value="1"/>
</dbReference>
<feature type="transmembrane region" description="Helical" evidence="11">
    <location>
        <begin position="198"/>
        <end position="218"/>
    </location>
</feature>
<dbReference type="RefSeq" id="XP_031550691.1">
    <property type="nucleotide sequence ID" value="XM_031694831.1"/>
</dbReference>
<keyword evidence="9 11" id="KW-0472">Membrane</keyword>
<keyword evidence="7 11" id="KW-1133">Transmembrane helix</keyword>
<evidence type="ECO:0000313" key="12">
    <source>
        <dbReference type="Proteomes" id="UP000515163"/>
    </source>
</evidence>
<dbReference type="InterPro" id="IPR027469">
    <property type="entry name" value="Cation_efflux_TMD_sf"/>
</dbReference>
<reference evidence="13" key="1">
    <citation type="submission" date="2025-08" db="UniProtKB">
        <authorList>
            <consortium name="RefSeq"/>
        </authorList>
    </citation>
    <scope>IDENTIFICATION</scope>
</reference>
<keyword evidence="6" id="KW-0862">Zinc</keyword>
<dbReference type="PANTHER" id="PTHR31937">
    <property type="entry name" value="TRANSMEMBRANE PROTEIN 163"/>
    <property type="match status" value="1"/>
</dbReference>
<proteinExistence type="inferred from homology"/>
<evidence type="ECO:0000313" key="13">
    <source>
        <dbReference type="RefSeq" id="XP_031550691.1"/>
    </source>
</evidence>
<dbReference type="InParanoid" id="A0A6P8H5F3"/>
<dbReference type="InterPro" id="IPR026765">
    <property type="entry name" value="Tmem163"/>
</dbReference>
<evidence type="ECO:0000256" key="9">
    <source>
        <dbReference type="ARBA" id="ARBA00023136"/>
    </source>
</evidence>
<dbReference type="OrthoDB" id="5980560at2759"/>
<evidence type="ECO:0000256" key="2">
    <source>
        <dbReference type="ARBA" id="ARBA00004644"/>
    </source>
</evidence>
<feature type="transmembrane region" description="Helical" evidence="11">
    <location>
        <begin position="60"/>
        <end position="83"/>
    </location>
</feature>
<gene>
    <name evidence="13" type="primary">LOC116288095</name>
</gene>
<dbReference type="GO" id="GO:0031901">
    <property type="term" value="C:early endosome membrane"/>
    <property type="evidence" value="ECO:0007669"/>
    <property type="project" value="UniProtKB-SubCell"/>
</dbReference>
<accession>A0A6P8H5F3</accession>
<evidence type="ECO:0000256" key="1">
    <source>
        <dbReference type="ARBA" id="ARBA00004146"/>
    </source>
</evidence>
<feature type="transmembrane region" description="Helical" evidence="11">
    <location>
        <begin position="224"/>
        <end position="244"/>
    </location>
</feature>